<reference evidence="10" key="2">
    <citation type="journal article" date="2014" name="ISME J.">
        <title>Microbial stratification in low pH oxic and suboxic macroscopic growths along an acid mine drainage.</title>
        <authorList>
            <person name="Mendez-Garcia C."/>
            <person name="Mesa V."/>
            <person name="Sprenger R.R."/>
            <person name="Richter M."/>
            <person name="Diez M.S."/>
            <person name="Solano J."/>
            <person name="Bargiela R."/>
            <person name="Golyshina O.V."/>
            <person name="Manteca A."/>
            <person name="Ramos J.L."/>
            <person name="Gallego J.R."/>
            <person name="Llorente I."/>
            <person name="Martins Dos Santos V.A."/>
            <person name="Jensen O.N."/>
            <person name="Pelaez A.I."/>
            <person name="Sanchez J."/>
            <person name="Ferrer M."/>
        </authorList>
    </citation>
    <scope>NUCLEOTIDE SEQUENCE</scope>
</reference>
<keyword evidence="3" id="KW-0436">Ligase</keyword>
<evidence type="ECO:0000256" key="8">
    <source>
        <dbReference type="ARBA" id="ARBA00030520"/>
    </source>
</evidence>
<organism evidence="10">
    <name type="scientific">mine drainage metagenome</name>
    <dbReference type="NCBI Taxonomy" id="410659"/>
    <lineage>
        <taxon>unclassified sequences</taxon>
        <taxon>metagenomes</taxon>
        <taxon>ecological metagenomes</taxon>
    </lineage>
</organism>
<evidence type="ECO:0000256" key="5">
    <source>
        <dbReference type="ARBA" id="ARBA00022840"/>
    </source>
</evidence>
<dbReference type="Gene3D" id="3.40.50.620">
    <property type="entry name" value="HUPs"/>
    <property type="match status" value="1"/>
</dbReference>
<evidence type="ECO:0000256" key="6">
    <source>
        <dbReference type="ARBA" id="ARBA00022917"/>
    </source>
</evidence>
<dbReference type="InterPro" id="IPR002300">
    <property type="entry name" value="aa-tRNA-synth_Ia"/>
</dbReference>
<dbReference type="GO" id="GO:0006429">
    <property type="term" value="P:leucyl-tRNA aminoacylation"/>
    <property type="evidence" value="ECO:0007669"/>
    <property type="project" value="InterPro"/>
</dbReference>
<dbReference type="GO" id="GO:0004823">
    <property type="term" value="F:leucine-tRNA ligase activity"/>
    <property type="evidence" value="ECO:0007669"/>
    <property type="project" value="UniProtKB-EC"/>
</dbReference>
<proteinExistence type="inferred from homology"/>
<dbReference type="Pfam" id="PF00133">
    <property type="entry name" value="tRNA-synt_1"/>
    <property type="match status" value="1"/>
</dbReference>
<evidence type="ECO:0000256" key="1">
    <source>
        <dbReference type="ARBA" id="ARBA00005594"/>
    </source>
</evidence>
<comment type="caution">
    <text evidence="10">The sequence shown here is derived from an EMBL/GenBank/DDBJ whole genome shotgun (WGS) entry which is preliminary data.</text>
</comment>
<evidence type="ECO:0000259" key="9">
    <source>
        <dbReference type="Pfam" id="PF00133"/>
    </source>
</evidence>
<gene>
    <name evidence="10" type="ORF">B1B_07017</name>
</gene>
<comment type="similarity">
    <text evidence="1">Belongs to the class-I aminoacyl-tRNA synthetase family.</text>
</comment>
<dbReference type="EC" id="6.1.1.4" evidence="2"/>
<evidence type="ECO:0000256" key="7">
    <source>
        <dbReference type="ARBA" id="ARBA00023146"/>
    </source>
</evidence>
<dbReference type="PANTHER" id="PTHR45794:SF1">
    <property type="entry name" value="LEUCINE--TRNA LIGASE, CYTOPLASMIC"/>
    <property type="match status" value="1"/>
</dbReference>
<keyword evidence="6" id="KW-0648">Protein biosynthesis</keyword>
<keyword evidence="7 10" id="KW-0030">Aminoacyl-tRNA synthetase</keyword>
<reference evidence="10" key="1">
    <citation type="submission" date="2013-08" db="EMBL/GenBank/DDBJ databases">
        <authorList>
            <person name="Mendez C."/>
            <person name="Richter M."/>
            <person name="Ferrer M."/>
            <person name="Sanchez J."/>
        </authorList>
    </citation>
    <scope>NUCLEOTIDE SEQUENCE</scope>
</reference>
<feature type="domain" description="Aminoacyl-tRNA synthetase class Ia" evidence="9">
    <location>
        <begin position="11"/>
        <end position="51"/>
    </location>
</feature>
<keyword evidence="4" id="KW-0547">Nucleotide-binding</keyword>
<protein>
    <recommendedName>
        <fullName evidence="2">leucine--tRNA ligase</fullName>
        <ecNumber evidence="2">6.1.1.4</ecNumber>
    </recommendedName>
    <alternativeName>
        <fullName evidence="8">Leucyl-tRNA synthetase</fullName>
    </alternativeName>
</protein>
<feature type="non-terminal residue" evidence="10">
    <location>
        <position position="55"/>
    </location>
</feature>
<dbReference type="PROSITE" id="PS00178">
    <property type="entry name" value="AA_TRNA_LIGASE_I"/>
    <property type="match status" value="1"/>
</dbReference>
<keyword evidence="5" id="KW-0067">ATP-binding</keyword>
<dbReference type="EMBL" id="AUZY01004459">
    <property type="protein sequence ID" value="EQD63502.1"/>
    <property type="molecule type" value="Genomic_DNA"/>
</dbReference>
<accession>T1B0Y9</accession>
<evidence type="ECO:0000256" key="3">
    <source>
        <dbReference type="ARBA" id="ARBA00022598"/>
    </source>
</evidence>
<evidence type="ECO:0000313" key="10">
    <source>
        <dbReference type="EMBL" id="EQD63502.1"/>
    </source>
</evidence>
<sequence>MKYMTSEIEKKWQERWKNDRIFEPAVDESGKKFLITVPWPYTSGSLHVGHGRTYT</sequence>
<name>T1B0Y9_9ZZZZ</name>
<dbReference type="AlphaFoldDB" id="T1B0Y9"/>
<dbReference type="GO" id="GO:0005524">
    <property type="term" value="F:ATP binding"/>
    <property type="evidence" value="ECO:0007669"/>
    <property type="project" value="UniProtKB-KW"/>
</dbReference>
<dbReference type="InterPro" id="IPR001412">
    <property type="entry name" value="aa-tRNA-synth_I_CS"/>
</dbReference>
<dbReference type="PANTHER" id="PTHR45794">
    <property type="entry name" value="LEUCYL-TRNA SYNTHETASE"/>
    <property type="match status" value="1"/>
</dbReference>
<dbReference type="InterPro" id="IPR004493">
    <property type="entry name" value="Leu-tRNA-synth_Ia_arc/euk"/>
</dbReference>
<dbReference type="SUPFAM" id="SSF52374">
    <property type="entry name" value="Nucleotidylyl transferase"/>
    <property type="match status" value="1"/>
</dbReference>
<evidence type="ECO:0000256" key="4">
    <source>
        <dbReference type="ARBA" id="ARBA00022741"/>
    </source>
</evidence>
<dbReference type="InterPro" id="IPR014729">
    <property type="entry name" value="Rossmann-like_a/b/a_fold"/>
</dbReference>
<evidence type="ECO:0000256" key="2">
    <source>
        <dbReference type="ARBA" id="ARBA00013164"/>
    </source>
</evidence>